<comment type="similarity">
    <text evidence="6">Belongs to the TRAFAC class myosin-kinesin ATPase superfamily. Kinesin family.</text>
</comment>
<name>A0A8H7VE74_9FUNG</name>
<organism evidence="10 11">
    <name type="scientific">Mucor saturninus</name>
    <dbReference type="NCBI Taxonomy" id="64648"/>
    <lineage>
        <taxon>Eukaryota</taxon>
        <taxon>Fungi</taxon>
        <taxon>Fungi incertae sedis</taxon>
        <taxon>Mucoromycota</taxon>
        <taxon>Mucoromycotina</taxon>
        <taxon>Mucoromycetes</taxon>
        <taxon>Mucorales</taxon>
        <taxon>Mucorineae</taxon>
        <taxon>Mucoraceae</taxon>
        <taxon>Mucor</taxon>
    </lineage>
</organism>
<evidence type="ECO:0000259" key="9">
    <source>
        <dbReference type="PROSITE" id="PS50067"/>
    </source>
</evidence>
<comment type="subcellular location">
    <subcellularLocation>
        <location evidence="1">Cytoplasm</location>
    </subcellularLocation>
</comment>
<dbReference type="EMBL" id="JAEPRD010000009">
    <property type="protein sequence ID" value="KAG2211239.1"/>
    <property type="molecule type" value="Genomic_DNA"/>
</dbReference>
<keyword evidence="3 6" id="KW-0547">Nucleotide-binding</keyword>
<dbReference type="OrthoDB" id="3176171at2759"/>
<keyword evidence="5 7" id="KW-0175">Coiled coil</keyword>
<dbReference type="Proteomes" id="UP000603453">
    <property type="component" value="Unassembled WGS sequence"/>
</dbReference>
<feature type="coiled-coil region" evidence="7">
    <location>
        <begin position="556"/>
        <end position="590"/>
    </location>
</feature>
<evidence type="ECO:0000256" key="6">
    <source>
        <dbReference type="PROSITE-ProRule" id="PRU00283"/>
    </source>
</evidence>
<dbReference type="GO" id="GO:0008017">
    <property type="term" value="F:microtubule binding"/>
    <property type="evidence" value="ECO:0007669"/>
    <property type="project" value="InterPro"/>
</dbReference>
<evidence type="ECO:0000256" key="4">
    <source>
        <dbReference type="ARBA" id="ARBA00022840"/>
    </source>
</evidence>
<dbReference type="Pfam" id="PF25764">
    <property type="entry name" value="KIF21A_4th"/>
    <property type="match status" value="1"/>
</dbReference>
<dbReference type="PANTHER" id="PTHR47969">
    <property type="entry name" value="CHROMOSOME-ASSOCIATED KINESIN KIF4A-RELATED"/>
    <property type="match status" value="1"/>
</dbReference>
<evidence type="ECO:0000313" key="10">
    <source>
        <dbReference type="EMBL" id="KAG2211239.1"/>
    </source>
</evidence>
<accession>A0A8H7VE74</accession>
<dbReference type="GO" id="GO:0007052">
    <property type="term" value="P:mitotic spindle organization"/>
    <property type="evidence" value="ECO:0007669"/>
    <property type="project" value="TreeGrafter"/>
</dbReference>
<dbReference type="InterPro" id="IPR001752">
    <property type="entry name" value="Kinesin_motor_dom"/>
</dbReference>
<dbReference type="GO" id="GO:0005524">
    <property type="term" value="F:ATP binding"/>
    <property type="evidence" value="ECO:0007669"/>
    <property type="project" value="UniProtKB-UniRule"/>
</dbReference>
<dbReference type="InterPro" id="IPR027417">
    <property type="entry name" value="P-loop_NTPase"/>
</dbReference>
<evidence type="ECO:0000256" key="3">
    <source>
        <dbReference type="ARBA" id="ARBA00022741"/>
    </source>
</evidence>
<reference evidence="10" key="1">
    <citation type="submission" date="2020-12" db="EMBL/GenBank/DDBJ databases">
        <title>Metabolic potential, ecology and presence of endohyphal bacteria is reflected in genomic diversity of Mucoromycotina.</title>
        <authorList>
            <person name="Muszewska A."/>
            <person name="Okrasinska A."/>
            <person name="Steczkiewicz K."/>
            <person name="Drgas O."/>
            <person name="Orlowska M."/>
            <person name="Perlinska-Lenart U."/>
            <person name="Aleksandrzak-Piekarczyk T."/>
            <person name="Szatraj K."/>
            <person name="Zielenkiewicz U."/>
            <person name="Pilsyk S."/>
            <person name="Malc E."/>
            <person name="Mieczkowski P."/>
            <person name="Kruszewska J.S."/>
            <person name="Biernat P."/>
            <person name="Pawlowska J."/>
        </authorList>
    </citation>
    <scope>NUCLEOTIDE SEQUENCE</scope>
    <source>
        <strain evidence="10">WA0000017839</strain>
    </source>
</reference>
<dbReference type="SUPFAM" id="SSF52540">
    <property type="entry name" value="P-loop containing nucleoside triphosphate hydrolases"/>
    <property type="match status" value="1"/>
</dbReference>
<dbReference type="PANTHER" id="PTHR47969:SF15">
    <property type="entry name" value="CHROMOSOME-ASSOCIATED KINESIN KIF4A-RELATED"/>
    <property type="match status" value="1"/>
</dbReference>
<keyword evidence="11" id="KW-1185">Reference proteome</keyword>
<feature type="compositionally biased region" description="Basic residues" evidence="8">
    <location>
        <begin position="300"/>
        <end position="312"/>
    </location>
</feature>
<gene>
    <name evidence="10" type="ORF">INT47_006359</name>
</gene>
<proteinExistence type="inferred from homology"/>
<feature type="binding site" evidence="6">
    <location>
        <begin position="77"/>
        <end position="84"/>
    </location>
    <ligand>
        <name>ATP</name>
        <dbReference type="ChEBI" id="CHEBI:30616"/>
    </ligand>
</feature>
<dbReference type="PROSITE" id="PS50067">
    <property type="entry name" value="KINESIN_MOTOR_2"/>
    <property type="match status" value="1"/>
</dbReference>
<dbReference type="AlphaFoldDB" id="A0A8H7VE74"/>
<keyword evidence="4 6" id="KW-0067">ATP-binding</keyword>
<dbReference type="GO" id="GO:0007018">
    <property type="term" value="P:microtubule-based movement"/>
    <property type="evidence" value="ECO:0007669"/>
    <property type="project" value="InterPro"/>
</dbReference>
<keyword evidence="2" id="KW-0963">Cytoplasm</keyword>
<dbReference type="GO" id="GO:0005737">
    <property type="term" value="C:cytoplasm"/>
    <property type="evidence" value="ECO:0007669"/>
    <property type="project" value="UniProtKB-SubCell"/>
</dbReference>
<feature type="domain" description="Kinesin motor" evidence="9">
    <location>
        <begin position="5"/>
        <end position="130"/>
    </location>
</feature>
<feature type="coiled-coil region" evidence="7">
    <location>
        <begin position="462"/>
        <end position="489"/>
    </location>
</feature>
<dbReference type="GO" id="GO:0005875">
    <property type="term" value="C:microtubule associated complex"/>
    <property type="evidence" value="ECO:0007669"/>
    <property type="project" value="TreeGrafter"/>
</dbReference>
<feature type="region of interest" description="Disordered" evidence="8">
    <location>
        <begin position="664"/>
        <end position="702"/>
    </location>
</feature>
<evidence type="ECO:0000256" key="7">
    <source>
        <dbReference type="SAM" id="Coils"/>
    </source>
</evidence>
<dbReference type="InterPro" id="IPR036961">
    <property type="entry name" value="Kinesin_motor_dom_sf"/>
</dbReference>
<feature type="region of interest" description="Disordered" evidence="8">
    <location>
        <begin position="285"/>
        <end position="321"/>
    </location>
</feature>
<evidence type="ECO:0000256" key="5">
    <source>
        <dbReference type="ARBA" id="ARBA00023054"/>
    </source>
</evidence>
<dbReference type="Gene3D" id="3.40.850.10">
    <property type="entry name" value="Kinesin motor domain"/>
    <property type="match status" value="1"/>
</dbReference>
<evidence type="ECO:0000256" key="1">
    <source>
        <dbReference type="ARBA" id="ARBA00004496"/>
    </source>
</evidence>
<feature type="compositionally biased region" description="Low complexity" evidence="8">
    <location>
        <begin position="666"/>
        <end position="676"/>
    </location>
</feature>
<protein>
    <recommendedName>
        <fullName evidence="9">Kinesin motor domain-containing protein</fullName>
    </recommendedName>
</protein>
<dbReference type="Pfam" id="PF00225">
    <property type="entry name" value="Kinesin"/>
    <property type="match status" value="1"/>
</dbReference>
<feature type="coiled-coil region" evidence="7">
    <location>
        <begin position="623"/>
        <end position="650"/>
    </location>
</feature>
<sequence>MTTTPVKVALRVRPLKKNETDIFLIRDENNVVVENETFHVDRVYQPQSTQEDIFKFTLLPLMDAFERGENVTLIAYGQTGSGKTYSLGTGFESNSDGGLIYRCAHWLFSSMIEKSSKSLGRQSFEIRVAFQKDIQNMTHIKDGHRIDSVGQLQNFLQENSSGSKSSVFSITLHQHISDGDIIHSVENDIPDKHIISTLQFIHLASEFNCPNSLSIAKRRHVPSFSVEKSHILLLACVSPSISDTTETLKVLHSIRSLRNSDDLQLQLDHSHAEIEILKQQLADARHYHGPPSSSSSSRRLNNKKRPVMHRMKSSSANLPSKKKNIDGLLELLRKEYLYTTDEKSLDESLKENHNDILDENELEALSVPSWSDAPPPPKSATSSKRKSISLDSMWDDTDSSMTTTTHKTTSLLVTSSKSKDISTKRQSKNIVKMLHQIQADLLVKRELVGQLDKAQAQFIQMKSNYETRLNELKDHLLDMQAQRDAALRKSSSSIVPIAGKTTAVHHLRENRQASEVRSQYEVKLKLLVAENLELRKKQRQSTTQGQTSQAKAEGIIGRLRADIEALKLDKKQLHRNLKSELEKSRELQSTQQKQVQTFKRRELMASDAKLKLEQAHEAQSQVLKKRTEELAALNLQIRHLTNLLRRAANEGTFLNEPTLEKILHDSSSASATTANSPKNMKRPTSRLFTPNGNSSTTSSPID</sequence>
<dbReference type="GO" id="GO:0003777">
    <property type="term" value="F:microtubule motor activity"/>
    <property type="evidence" value="ECO:0007669"/>
    <property type="project" value="InterPro"/>
</dbReference>
<keyword evidence="6" id="KW-0505">Motor protein</keyword>
<evidence type="ECO:0000313" key="11">
    <source>
        <dbReference type="Proteomes" id="UP000603453"/>
    </source>
</evidence>
<feature type="region of interest" description="Disordered" evidence="8">
    <location>
        <begin position="364"/>
        <end position="405"/>
    </location>
</feature>
<evidence type="ECO:0000256" key="8">
    <source>
        <dbReference type="SAM" id="MobiDB-lite"/>
    </source>
</evidence>
<evidence type="ECO:0000256" key="2">
    <source>
        <dbReference type="ARBA" id="ARBA00022490"/>
    </source>
</evidence>
<comment type="caution">
    <text evidence="10">The sequence shown here is derived from an EMBL/GenBank/DDBJ whole genome shotgun (WGS) entry which is preliminary data.</text>
</comment>
<dbReference type="GO" id="GO:0051231">
    <property type="term" value="P:spindle elongation"/>
    <property type="evidence" value="ECO:0007669"/>
    <property type="project" value="TreeGrafter"/>
</dbReference>
<dbReference type="SMART" id="SM00129">
    <property type="entry name" value="KISc"/>
    <property type="match status" value="1"/>
</dbReference>
<dbReference type="InterPro" id="IPR027640">
    <property type="entry name" value="Kinesin-like_fam"/>
</dbReference>